<evidence type="ECO:0000313" key="9">
    <source>
        <dbReference type="Proteomes" id="UP000695000"/>
    </source>
</evidence>
<feature type="domain" description="Epoxide hydrolase N-terminal" evidence="8">
    <location>
        <begin position="89"/>
        <end position="152"/>
    </location>
</feature>
<dbReference type="Pfam" id="PF06441">
    <property type="entry name" value="EHN"/>
    <property type="match status" value="1"/>
</dbReference>
<name>A0ABM1NCY8_NICVS</name>
<proteinExistence type="inferred from homology"/>
<feature type="transmembrane region" description="Helical" evidence="7">
    <location>
        <begin position="16"/>
        <end position="34"/>
    </location>
</feature>
<evidence type="ECO:0000256" key="3">
    <source>
        <dbReference type="ARBA" id="ARBA00010088"/>
    </source>
</evidence>
<accession>A0ABM1NCY8</accession>
<dbReference type="InterPro" id="IPR010497">
    <property type="entry name" value="Epoxide_hydro_N"/>
</dbReference>
<dbReference type="PANTHER" id="PTHR21661">
    <property type="entry name" value="EPOXIDE HYDROLASE 1-RELATED"/>
    <property type="match status" value="1"/>
</dbReference>
<comment type="subcellular location">
    <subcellularLocation>
        <location evidence="6">Endoplasmic reticulum membrane</location>
    </subcellularLocation>
    <subcellularLocation>
        <location evidence="2">Microsome membrane</location>
        <topology evidence="2">Single-pass membrane protein</topology>
    </subcellularLocation>
</comment>
<organism evidence="9 10">
    <name type="scientific">Nicrophorus vespilloides</name>
    <name type="common">Boreal carrion beetle</name>
    <dbReference type="NCBI Taxonomy" id="110193"/>
    <lineage>
        <taxon>Eukaryota</taxon>
        <taxon>Metazoa</taxon>
        <taxon>Ecdysozoa</taxon>
        <taxon>Arthropoda</taxon>
        <taxon>Hexapoda</taxon>
        <taxon>Insecta</taxon>
        <taxon>Pterygota</taxon>
        <taxon>Neoptera</taxon>
        <taxon>Endopterygota</taxon>
        <taxon>Coleoptera</taxon>
        <taxon>Polyphaga</taxon>
        <taxon>Staphyliniformia</taxon>
        <taxon>Silphidae</taxon>
        <taxon>Nicrophorinae</taxon>
        <taxon>Nicrophorus</taxon>
    </lineage>
</organism>
<dbReference type="GeneID" id="108568235"/>
<keyword evidence="5 6" id="KW-0378">Hydrolase</keyword>
<comment type="catalytic activity">
    <reaction evidence="1 6">
        <text>1-(4-methoxyphenyl)-N-methyl-N-[(3-methyloxetan-3-yl)methyl]methanamine + H2O = 2-{[(4-methoxybenzyl)(methyl)amino]methyl}-2-methylpropane-1,3-diol</text>
        <dbReference type="Rhea" id="RHEA:55764"/>
        <dbReference type="ChEBI" id="CHEBI:15377"/>
        <dbReference type="ChEBI" id="CHEBI:139161"/>
        <dbReference type="ChEBI" id="CHEBI:139164"/>
        <dbReference type="EC" id="3.3.2.9"/>
    </reaction>
</comment>
<evidence type="ECO:0000313" key="10">
    <source>
        <dbReference type="RefSeq" id="XP_017784688.1"/>
    </source>
</evidence>
<evidence type="ECO:0000256" key="5">
    <source>
        <dbReference type="ARBA" id="ARBA00022801"/>
    </source>
</evidence>
<dbReference type="InterPro" id="IPR000639">
    <property type="entry name" value="Epox_hydrolase-like"/>
</dbReference>
<evidence type="ECO:0000259" key="8">
    <source>
        <dbReference type="Pfam" id="PF06441"/>
    </source>
</evidence>
<comment type="catalytic activity">
    <reaction evidence="6">
        <text>cis-stilbene oxide + H2O = (1R,2R)-hydrobenzoin</text>
        <dbReference type="Rhea" id="RHEA:23900"/>
        <dbReference type="ChEBI" id="CHEBI:15377"/>
        <dbReference type="ChEBI" id="CHEBI:50004"/>
        <dbReference type="ChEBI" id="CHEBI:50014"/>
        <dbReference type="EC" id="3.3.2.9"/>
    </reaction>
</comment>
<dbReference type="Proteomes" id="UP000695000">
    <property type="component" value="Unplaced"/>
</dbReference>
<comment type="similarity">
    <text evidence="3 6">Belongs to the peptidase S33 family.</text>
</comment>
<dbReference type="InterPro" id="IPR016292">
    <property type="entry name" value="Epoxide_hydrolase"/>
</dbReference>
<evidence type="ECO:0000256" key="1">
    <source>
        <dbReference type="ARBA" id="ARBA00000221"/>
    </source>
</evidence>
<dbReference type="InterPro" id="IPR029058">
    <property type="entry name" value="AB_hydrolase_fold"/>
</dbReference>
<dbReference type="Gene3D" id="3.40.50.1820">
    <property type="entry name" value="alpha/beta hydrolase"/>
    <property type="match status" value="1"/>
</dbReference>
<dbReference type="SUPFAM" id="SSF53474">
    <property type="entry name" value="alpha/beta-Hydrolases"/>
    <property type="match status" value="1"/>
</dbReference>
<keyword evidence="6 7" id="KW-0472">Membrane</keyword>
<evidence type="ECO:0000256" key="7">
    <source>
        <dbReference type="SAM" id="Phobius"/>
    </source>
</evidence>
<keyword evidence="9" id="KW-1185">Reference proteome</keyword>
<dbReference type="EC" id="3.3.2.9" evidence="6"/>
<evidence type="ECO:0000256" key="4">
    <source>
        <dbReference type="ARBA" id="ARBA00022797"/>
    </source>
</evidence>
<comment type="function">
    <text evidence="6">Catalyzes juvenile hormone hydrolysis.</text>
</comment>
<evidence type="ECO:0000256" key="6">
    <source>
        <dbReference type="PIRNR" id="PIRNR001112"/>
    </source>
</evidence>
<reference evidence="10" key="1">
    <citation type="submission" date="2025-08" db="UniProtKB">
        <authorList>
            <consortium name="RefSeq"/>
        </authorList>
    </citation>
    <scope>IDENTIFICATION</scope>
    <source>
        <tissue evidence="10">Whole Larva</tissue>
    </source>
</reference>
<protein>
    <recommendedName>
        <fullName evidence="6">Epoxide hydrolase</fullName>
        <ecNumber evidence="6">3.3.2.9</ecNumber>
    </recommendedName>
</protein>
<dbReference type="PIRSF" id="PIRSF001112">
    <property type="entry name" value="Epoxide_hydrolase"/>
    <property type="match status" value="1"/>
</dbReference>
<sequence length="375" mass="43370">MTMYDSSHKKTHRLKALVLLASITSLGLFIDYLLEEPLLPNVNQSEILGFRSADRSIREYNINISDHIVNTVFSQVKHSAILSQPLDITYKDVIKYWREKYDWRTREVYFNQYPQYTTIVQGLQIHFVHVKPETSNKTVPLLMLHGWPESFAYFYDIVPQLTSGNGDVSFELIIPSLPGHFMSDPMKDRTTVHVATLFKNLMKRLNIDRFYVFGQGVGSFIGTDMAILYPDKVMGLYNTMCLSLRKISLVKYASETIVNKVINADKSKYDMWKSFNKMVYFLNYMQGNFISLDSLSITLSSSPIALASYIWNIISVGTDLEEYNNQLFEYDKFHQIFPTVCPYATLPVSYKHQSSMFLSQIYQTNILSRLLDIQG</sequence>
<evidence type="ECO:0000256" key="2">
    <source>
        <dbReference type="ARBA" id="ARBA00004111"/>
    </source>
</evidence>
<dbReference type="PRINTS" id="PR00412">
    <property type="entry name" value="EPOXHYDRLASE"/>
</dbReference>
<keyword evidence="7" id="KW-0812">Transmembrane</keyword>
<gene>
    <name evidence="10" type="primary">LOC108568235</name>
</gene>
<keyword evidence="4 6" id="KW-0058">Aromatic hydrocarbons catabolism</keyword>
<keyword evidence="7" id="KW-1133">Transmembrane helix</keyword>
<dbReference type="RefSeq" id="XP_017784688.1">
    <property type="nucleotide sequence ID" value="XM_017929199.1"/>
</dbReference>
<keyword evidence="6" id="KW-0256">Endoplasmic reticulum</keyword>
<dbReference type="PANTHER" id="PTHR21661:SF16">
    <property type="entry name" value="EPOXIDE HYDROLASE"/>
    <property type="match status" value="1"/>
</dbReference>